<sequence length="332" mass="37629">MLSTFHKPGFVKTGKTDRITGVEVLKPNIVVDYNKSMGAVERSDMMISSIECTKKSRKWYRNVCLLNAYTLYKVNLKKNIALSNERTSKEILEGEKEGWRREEIIPRNAFRLTERYFIDAIPDGKGNGALCAKRWIEDENRGIVVLIVMWISSGSNHLEKYGIQKGGYLEVISQMSTSMLYPVSTPGIFVCKVYKQQICLSVKSTAVSPLPKMAFDVHLHPLPHEICQRLPFCSHDFDFGGLELCRMGATSSRISSALLLGSINNDEIESFRQNLGRITLEVGDNDHIYAPLLRTKPICSIEESITMCKFTVSVLFCITIMHCRNEEIPFQV</sequence>
<dbReference type="EMBL" id="KZ308444">
    <property type="protein sequence ID" value="KAG8229713.1"/>
    <property type="molecule type" value="Genomic_DNA"/>
</dbReference>
<dbReference type="AlphaFoldDB" id="A0A8K0P250"/>
<accession>A0A8K0P250</accession>
<protein>
    <recommendedName>
        <fullName evidence="1">PiggyBac transposable element-derived protein domain-containing protein</fullName>
    </recommendedName>
</protein>
<gene>
    <name evidence="2" type="ORF">J437_LFUL007888</name>
</gene>
<evidence type="ECO:0000259" key="1">
    <source>
        <dbReference type="Pfam" id="PF13843"/>
    </source>
</evidence>
<dbReference type="OrthoDB" id="6159815at2759"/>
<dbReference type="InterPro" id="IPR029526">
    <property type="entry name" value="PGBD"/>
</dbReference>
<feature type="domain" description="PiggyBac transposable element-derived protein" evidence="1">
    <location>
        <begin position="1"/>
        <end position="64"/>
    </location>
</feature>
<name>A0A8K0P250_LADFU</name>
<proteinExistence type="predicted"/>
<dbReference type="Proteomes" id="UP000792457">
    <property type="component" value="Unassembled WGS sequence"/>
</dbReference>
<keyword evidence="3" id="KW-1185">Reference proteome</keyword>
<dbReference type="Pfam" id="PF13843">
    <property type="entry name" value="DDE_Tnp_1_7"/>
    <property type="match status" value="1"/>
</dbReference>
<evidence type="ECO:0000313" key="3">
    <source>
        <dbReference type="Proteomes" id="UP000792457"/>
    </source>
</evidence>
<comment type="caution">
    <text evidence="2">The sequence shown here is derived from an EMBL/GenBank/DDBJ whole genome shotgun (WGS) entry which is preliminary data.</text>
</comment>
<evidence type="ECO:0000313" key="2">
    <source>
        <dbReference type="EMBL" id="KAG8229713.1"/>
    </source>
</evidence>
<organism evidence="2 3">
    <name type="scientific">Ladona fulva</name>
    <name type="common">Scarce chaser dragonfly</name>
    <name type="synonym">Libellula fulva</name>
    <dbReference type="NCBI Taxonomy" id="123851"/>
    <lineage>
        <taxon>Eukaryota</taxon>
        <taxon>Metazoa</taxon>
        <taxon>Ecdysozoa</taxon>
        <taxon>Arthropoda</taxon>
        <taxon>Hexapoda</taxon>
        <taxon>Insecta</taxon>
        <taxon>Pterygota</taxon>
        <taxon>Palaeoptera</taxon>
        <taxon>Odonata</taxon>
        <taxon>Epiprocta</taxon>
        <taxon>Anisoptera</taxon>
        <taxon>Libelluloidea</taxon>
        <taxon>Libellulidae</taxon>
        <taxon>Ladona</taxon>
    </lineage>
</organism>
<reference evidence="2" key="2">
    <citation type="submission" date="2017-10" db="EMBL/GenBank/DDBJ databases">
        <title>Ladona fulva Genome sequencing and assembly.</title>
        <authorList>
            <person name="Murali S."/>
            <person name="Richards S."/>
            <person name="Bandaranaike D."/>
            <person name="Bellair M."/>
            <person name="Blankenburg K."/>
            <person name="Chao H."/>
            <person name="Dinh H."/>
            <person name="Doddapaneni H."/>
            <person name="Dugan-Rocha S."/>
            <person name="Elkadiri S."/>
            <person name="Gnanaolivu R."/>
            <person name="Hernandez B."/>
            <person name="Skinner E."/>
            <person name="Javaid M."/>
            <person name="Lee S."/>
            <person name="Li M."/>
            <person name="Ming W."/>
            <person name="Munidasa M."/>
            <person name="Muniz J."/>
            <person name="Nguyen L."/>
            <person name="Hughes D."/>
            <person name="Osuji N."/>
            <person name="Pu L.-L."/>
            <person name="Puazo M."/>
            <person name="Qu C."/>
            <person name="Quiroz J."/>
            <person name="Raj R."/>
            <person name="Weissenberger G."/>
            <person name="Xin Y."/>
            <person name="Zou X."/>
            <person name="Han Y."/>
            <person name="Worley K."/>
            <person name="Muzny D."/>
            <person name="Gibbs R."/>
        </authorList>
    </citation>
    <scope>NUCLEOTIDE SEQUENCE</scope>
    <source>
        <strain evidence="2">Sampled in the wild</strain>
    </source>
</reference>
<reference evidence="2" key="1">
    <citation type="submission" date="2013-04" db="EMBL/GenBank/DDBJ databases">
        <authorList>
            <person name="Qu J."/>
            <person name="Murali S.C."/>
            <person name="Bandaranaike D."/>
            <person name="Bellair M."/>
            <person name="Blankenburg K."/>
            <person name="Chao H."/>
            <person name="Dinh H."/>
            <person name="Doddapaneni H."/>
            <person name="Downs B."/>
            <person name="Dugan-Rocha S."/>
            <person name="Elkadiri S."/>
            <person name="Gnanaolivu R.D."/>
            <person name="Hernandez B."/>
            <person name="Javaid M."/>
            <person name="Jayaseelan J.C."/>
            <person name="Lee S."/>
            <person name="Li M."/>
            <person name="Ming W."/>
            <person name="Munidasa M."/>
            <person name="Muniz J."/>
            <person name="Nguyen L."/>
            <person name="Ongeri F."/>
            <person name="Osuji N."/>
            <person name="Pu L.-L."/>
            <person name="Puazo M."/>
            <person name="Qu C."/>
            <person name="Quiroz J."/>
            <person name="Raj R."/>
            <person name="Weissenberger G."/>
            <person name="Xin Y."/>
            <person name="Zou X."/>
            <person name="Han Y."/>
            <person name="Richards S."/>
            <person name="Worley K."/>
            <person name="Muzny D."/>
            <person name="Gibbs R."/>
        </authorList>
    </citation>
    <scope>NUCLEOTIDE SEQUENCE</scope>
    <source>
        <strain evidence="2">Sampled in the wild</strain>
    </source>
</reference>